<gene>
    <name evidence="1" type="ORF">GOB87_13425</name>
</gene>
<keyword evidence="2" id="KW-1185">Reference proteome</keyword>
<dbReference type="Proteomes" id="UP000597459">
    <property type="component" value="Unassembled WGS sequence"/>
</dbReference>
<evidence type="ECO:0000313" key="2">
    <source>
        <dbReference type="Proteomes" id="UP000597459"/>
    </source>
</evidence>
<evidence type="ECO:0000313" key="1">
    <source>
        <dbReference type="EMBL" id="NHO54933.1"/>
    </source>
</evidence>
<sequence length="399" mass="43469">MNDQTNTSTTHESKINLAQAFPIRTHALNAADHALIQQAREVTAKELRAWALVEGTDNDPPEATDLFDETCSGVRAMAQITPVTWDGWFSRQVAFAVWTGMSLPSSDCPTAWSEYAAGRDAIFMLGNPPRSYAAPDLAAASRPEADDTESLELMNRTLKAWEAFYALADEWADVIEIPDEICAEQERLSRTADNLRSKAISLPVYTLAGLRMKARLVMTTLNTAEDGSMPPDREGYAAFALCRDLIGGEDCSARSPEVSSAFHAYELACRRTTAFDDASAAQERSIETKGKEKIAANQKEEVANQLGNALAELVPFAQCETISDVGAQVGVALDFLQSVICSDDVDQGRLRSAYVALIGTLPTLLREAERDLKRVIDPVFFNEALATRDGVRALMGGHA</sequence>
<dbReference type="EMBL" id="WOTH01000038">
    <property type="protein sequence ID" value="NHO54933.1"/>
    <property type="molecule type" value="Genomic_DNA"/>
</dbReference>
<dbReference type="AlphaFoldDB" id="A0A967BDA3"/>
<name>A0A967BDA3_9PROT</name>
<protein>
    <submittedName>
        <fullName evidence="1">Uncharacterized protein</fullName>
    </submittedName>
</protein>
<organism evidence="1 2">
    <name type="scientific">Acetobacter estunensis</name>
    <dbReference type="NCBI Taxonomy" id="104097"/>
    <lineage>
        <taxon>Bacteria</taxon>
        <taxon>Pseudomonadati</taxon>
        <taxon>Pseudomonadota</taxon>
        <taxon>Alphaproteobacteria</taxon>
        <taxon>Acetobacterales</taxon>
        <taxon>Acetobacteraceae</taxon>
        <taxon>Acetobacter</taxon>
    </lineage>
</organism>
<comment type="caution">
    <text evidence="1">The sequence shown here is derived from an EMBL/GenBank/DDBJ whole genome shotgun (WGS) entry which is preliminary data.</text>
</comment>
<dbReference type="RefSeq" id="WP_166317854.1">
    <property type="nucleotide sequence ID" value="NZ_WOTH01000038.1"/>
</dbReference>
<accession>A0A967BDA3</accession>
<reference evidence="1" key="1">
    <citation type="submission" date="2019-11" db="EMBL/GenBank/DDBJ databases">
        <title>Description of new Acetobacter species.</title>
        <authorList>
            <person name="Cleenwerck I."/>
            <person name="Sombolestani A.S."/>
        </authorList>
    </citation>
    <scope>NUCLEOTIDE SEQUENCE</scope>
    <source>
        <strain evidence="1">LMG 1626</strain>
    </source>
</reference>
<proteinExistence type="predicted"/>